<name>A0A6G1CBI8_9ORYZ</name>
<dbReference type="Gene3D" id="3.80.10.10">
    <property type="entry name" value="Ribonuclease Inhibitor"/>
    <property type="match status" value="1"/>
</dbReference>
<dbReference type="PANTHER" id="PTHR47186">
    <property type="entry name" value="LEUCINE-RICH REPEAT-CONTAINING PROTEIN 57"/>
    <property type="match status" value="1"/>
</dbReference>
<comment type="caution">
    <text evidence="1">The sequence shown here is derived from an EMBL/GenBank/DDBJ whole genome shotgun (WGS) entry which is preliminary data.</text>
</comment>
<evidence type="ECO:0000313" key="1">
    <source>
        <dbReference type="EMBL" id="KAF0897490.1"/>
    </source>
</evidence>
<evidence type="ECO:0008006" key="3">
    <source>
        <dbReference type="Google" id="ProtNLM"/>
    </source>
</evidence>
<dbReference type="SUPFAM" id="SSF52047">
    <property type="entry name" value="RNI-like"/>
    <property type="match status" value="1"/>
</dbReference>
<organism evidence="1 2">
    <name type="scientific">Oryza meyeriana var. granulata</name>
    <dbReference type="NCBI Taxonomy" id="110450"/>
    <lineage>
        <taxon>Eukaryota</taxon>
        <taxon>Viridiplantae</taxon>
        <taxon>Streptophyta</taxon>
        <taxon>Embryophyta</taxon>
        <taxon>Tracheophyta</taxon>
        <taxon>Spermatophyta</taxon>
        <taxon>Magnoliopsida</taxon>
        <taxon>Liliopsida</taxon>
        <taxon>Poales</taxon>
        <taxon>Poaceae</taxon>
        <taxon>BOP clade</taxon>
        <taxon>Oryzoideae</taxon>
        <taxon>Oryzeae</taxon>
        <taxon>Oryzinae</taxon>
        <taxon>Oryza</taxon>
        <taxon>Oryza meyeriana</taxon>
    </lineage>
</organism>
<accession>A0A6G1CBI8</accession>
<reference evidence="1 2" key="1">
    <citation type="submission" date="2019-11" db="EMBL/GenBank/DDBJ databases">
        <title>Whole genome sequence of Oryza granulata.</title>
        <authorList>
            <person name="Li W."/>
        </authorList>
    </citation>
    <scope>NUCLEOTIDE SEQUENCE [LARGE SCALE GENOMIC DNA]</scope>
    <source>
        <strain evidence="2">cv. Menghai</strain>
        <tissue evidence="1">Leaf</tissue>
    </source>
</reference>
<proteinExistence type="predicted"/>
<gene>
    <name evidence="1" type="ORF">E2562_037617</name>
</gene>
<dbReference type="AlphaFoldDB" id="A0A6G1CBI8"/>
<dbReference type="PANTHER" id="PTHR47186:SF51">
    <property type="entry name" value="NB-ARC DOMAIN-CONTAINING PROTEIN"/>
    <property type="match status" value="1"/>
</dbReference>
<dbReference type="EMBL" id="SPHZ02000010">
    <property type="protein sequence ID" value="KAF0897490.1"/>
    <property type="molecule type" value="Genomic_DNA"/>
</dbReference>
<keyword evidence="2" id="KW-1185">Reference proteome</keyword>
<evidence type="ECO:0000313" key="2">
    <source>
        <dbReference type="Proteomes" id="UP000479710"/>
    </source>
</evidence>
<sequence length="224" mass="25433">MRLPPVGQLPNLKYLRIEGATAITKIGPEFVGCGVGNLGPTEAVAFPKLEGLIIEDMPNWEEWSFVEEEEEEEAEAAAASKKNGEALSPMSWLLPCLEKLQLFYCPKLRALPRQLGQQTTSLKELLIKRASCLKTVEDLRFLSGDLSVYGCEDLEIVSNLPQVRELYVSRCPNLRRVEELGSLEQLWLDKDMQEISSLWVPQLQEQRHKLHGDELEVNEWLRSS</sequence>
<dbReference type="Proteomes" id="UP000479710">
    <property type="component" value="Unassembled WGS sequence"/>
</dbReference>
<dbReference type="InterPro" id="IPR032675">
    <property type="entry name" value="LRR_dom_sf"/>
</dbReference>
<dbReference type="OrthoDB" id="765493at2759"/>
<protein>
    <recommendedName>
        <fullName evidence="3">Rx N-terminal domain-containing protein</fullName>
    </recommendedName>
</protein>